<sequence>MVNPTKILLASTSPRRQALIHSLGYSVEIIPNAADETIVGNLPPAQVVETLAERKAVMAFQKRQPEVDEVIVAGDTIVVIDGERLGKPKDKEDAFQMLKRLQGRDHMVYSGIACIEGGTGRKQIAHSATRVEMKPLTDQQIREYIQTGEPMDKAGAYAIQGIGATIVKRIEGDFYTVVGLPLSLLDDMLKRQTS</sequence>
<dbReference type="InterPro" id="IPR003697">
    <property type="entry name" value="Maf-like"/>
</dbReference>
<dbReference type="PIRSF" id="PIRSF006305">
    <property type="entry name" value="Maf"/>
    <property type="match status" value="1"/>
</dbReference>
<gene>
    <name evidence="4" type="ORF">ACFO4N_11510</name>
</gene>
<dbReference type="PANTHER" id="PTHR43213:SF5">
    <property type="entry name" value="BIFUNCTIONAL DTTP_UTP PYROPHOSPHATASE_METHYLTRANSFERASE PROTEIN-RELATED"/>
    <property type="match status" value="1"/>
</dbReference>
<proteinExistence type="inferred from homology"/>
<evidence type="ECO:0000313" key="4">
    <source>
        <dbReference type="EMBL" id="MFC4619340.1"/>
    </source>
</evidence>
<dbReference type="CDD" id="cd00555">
    <property type="entry name" value="Maf"/>
    <property type="match status" value="1"/>
</dbReference>
<dbReference type="EC" id="3.6.1.9" evidence="3"/>
<dbReference type="NCBIfam" id="TIGR00172">
    <property type="entry name" value="maf"/>
    <property type="match status" value="1"/>
</dbReference>
<evidence type="ECO:0000256" key="2">
    <source>
        <dbReference type="ARBA" id="ARBA00022801"/>
    </source>
</evidence>
<dbReference type="HAMAP" id="MF_00528">
    <property type="entry name" value="Maf"/>
    <property type="match status" value="1"/>
</dbReference>
<organism evidence="4 5">
    <name type="scientific">Camelliibacillus cellulosilyticus</name>
    <dbReference type="NCBI Taxonomy" id="2174486"/>
    <lineage>
        <taxon>Bacteria</taxon>
        <taxon>Bacillati</taxon>
        <taxon>Bacillota</taxon>
        <taxon>Bacilli</taxon>
        <taxon>Bacillales</taxon>
        <taxon>Sporolactobacillaceae</taxon>
        <taxon>Camelliibacillus</taxon>
    </lineage>
</organism>
<comment type="catalytic activity">
    <reaction evidence="3">
        <text>UTP + H2O = UMP + diphosphate + H(+)</text>
        <dbReference type="Rhea" id="RHEA:29395"/>
        <dbReference type="ChEBI" id="CHEBI:15377"/>
        <dbReference type="ChEBI" id="CHEBI:15378"/>
        <dbReference type="ChEBI" id="CHEBI:33019"/>
        <dbReference type="ChEBI" id="CHEBI:46398"/>
        <dbReference type="ChEBI" id="CHEBI:57865"/>
        <dbReference type="EC" id="3.6.1.9"/>
    </reaction>
</comment>
<feature type="site" description="Important for substrate specificity" evidence="3">
    <location>
        <position position="76"/>
    </location>
</feature>
<evidence type="ECO:0000313" key="5">
    <source>
        <dbReference type="Proteomes" id="UP001596022"/>
    </source>
</evidence>
<dbReference type="GO" id="GO:0016787">
    <property type="term" value="F:hydrolase activity"/>
    <property type="evidence" value="ECO:0007669"/>
    <property type="project" value="UniProtKB-KW"/>
</dbReference>
<dbReference type="SUPFAM" id="SSF52972">
    <property type="entry name" value="ITPase-like"/>
    <property type="match status" value="1"/>
</dbReference>
<comment type="function">
    <text evidence="3">Nucleoside triphosphate pyrophosphatase that hydrolyzes dTTP and UTP. May have a dual role in cell division arrest and in preventing the incorporation of modified nucleotides into cellular nucleic acids.</text>
</comment>
<comment type="catalytic activity">
    <reaction evidence="3">
        <text>dTTP + H2O = dTMP + diphosphate + H(+)</text>
        <dbReference type="Rhea" id="RHEA:28534"/>
        <dbReference type="ChEBI" id="CHEBI:15377"/>
        <dbReference type="ChEBI" id="CHEBI:15378"/>
        <dbReference type="ChEBI" id="CHEBI:33019"/>
        <dbReference type="ChEBI" id="CHEBI:37568"/>
        <dbReference type="ChEBI" id="CHEBI:63528"/>
        <dbReference type="EC" id="3.6.1.9"/>
    </reaction>
</comment>
<keyword evidence="5" id="KW-1185">Reference proteome</keyword>
<name>A0ABV9GRP9_9BACL</name>
<keyword evidence="3" id="KW-0963">Cytoplasm</keyword>
<dbReference type="InterPro" id="IPR029001">
    <property type="entry name" value="ITPase-like_fam"/>
</dbReference>
<feature type="site" description="Important for substrate specificity" evidence="3">
    <location>
        <position position="15"/>
    </location>
</feature>
<reference evidence="5" key="1">
    <citation type="journal article" date="2019" name="Int. J. Syst. Evol. Microbiol.">
        <title>The Global Catalogue of Microorganisms (GCM) 10K type strain sequencing project: providing services to taxonomists for standard genome sequencing and annotation.</title>
        <authorList>
            <consortium name="The Broad Institute Genomics Platform"/>
            <consortium name="The Broad Institute Genome Sequencing Center for Infectious Disease"/>
            <person name="Wu L."/>
            <person name="Ma J."/>
        </authorList>
    </citation>
    <scope>NUCLEOTIDE SEQUENCE [LARGE SCALE GENOMIC DNA]</scope>
    <source>
        <strain evidence="5">CGMCC 1.16306</strain>
    </source>
</reference>
<keyword evidence="3" id="KW-0546">Nucleotide metabolism</keyword>
<evidence type="ECO:0000256" key="3">
    <source>
        <dbReference type="HAMAP-Rule" id="MF_00528"/>
    </source>
</evidence>
<comment type="subcellular location">
    <subcellularLocation>
        <location evidence="3">Cytoplasm</location>
    </subcellularLocation>
</comment>
<dbReference type="Proteomes" id="UP001596022">
    <property type="component" value="Unassembled WGS sequence"/>
</dbReference>
<comment type="caution">
    <text evidence="3">Lacks conserved residue(s) required for the propagation of feature annotation.</text>
</comment>
<feature type="site" description="Important for substrate specificity" evidence="3">
    <location>
        <position position="160"/>
    </location>
</feature>
<dbReference type="RefSeq" id="WP_376846434.1">
    <property type="nucleotide sequence ID" value="NZ_JBHSFW010000007.1"/>
</dbReference>
<dbReference type="Pfam" id="PF02545">
    <property type="entry name" value="Maf"/>
    <property type="match status" value="1"/>
</dbReference>
<comment type="caution">
    <text evidence="4">The sequence shown here is derived from an EMBL/GenBank/DDBJ whole genome shotgun (WGS) entry which is preliminary data.</text>
</comment>
<dbReference type="EMBL" id="JBHSFW010000007">
    <property type="protein sequence ID" value="MFC4619340.1"/>
    <property type="molecule type" value="Genomic_DNA"/>
</dbReference>
<feature type="active site" description="Proton acceptor" evidence="3">
    <location>
        <position position="75"/>
    </location>
</feature>
<evidence type="ECO:0000256" key="1">
    <source>
        <dbReference type="ARBA" id="ARBA00001968"/>
    </source>
</evidence>
<dbReference type="PANTHER" id="PTHR43213">
    <property type="entry name" value="BIFUNCTIONAL DTTP/UTP PYROPHOSPHATASE/METHYLTRANSFERASE PROTEIN-RELATED"/>
    <property type="match status" value="1"/>
</dbReference>
<dbReference type="Gene3D" id="3.90.950.10">
    <property type="match status" value="1"/>
</dbReference>
<protein>
    <recommendedName>
        <fullName evidence="3">dTTP/UTP pyrophosphatase</fullName>
        <shortName evidence="3">dTTPase/UTPase</shortName>
        <ecNumber evidence="3">3.6.1.9</ecNumber>
    </recommendedName>
    <alternativeName>
        <fullName evidence="3">Nucleoside triphosphate pyrophosphatase</fullName>
    </alternativeName>
    <alternativeName>
        <fullName evidence="3">Nucleotide pyrophosphatase</fullName>
        <shortName evidence="3">Nucleotide PPase</shortName>
    </alternativeName>
</protein>
<comment type="similarity">
    <text evidence="3">Belongs to the Maf family. YhdE subfamily.</text>
</comment>
<keyword evidence="2 3" id="KW-0378">Hydrolase</keyword>
<comment type="cofactor">
    <cofactor evidence="1 3">
        <name>a divalent metal cation</name>
        <dbReference type="ChEBI" id="CHEBI:60240"/>
    </cofactor>
</comment>
<accession>A0ABV9GRP9</accession>